<comment type="caution">
    <text evidence="11">The sequence shown here is derived from an EMBL/GenBank/DDBJ whole genome shotgun (WGS) entry which is preliminary data.</text>
</comment>
<accession>A0A1G2CGB2</accession>
<dbReference type="Pfam" id="PF03449">
    <property type="entry name" value="GreA_GreB_N"/>
    <property type="match status" value="1"/>
</dbReference>
<feature type="domain" description="Transcription elongation factor GreA/GreB C-terminal" evidence="9">
    <location>
        <begin position="134"/>
        <end position="189"/>
    </location>
</feature>
<feature type="coiled-coil region" evidence="7">
    <location>
        <begin position="29"/>
        <end position="85"/>
    </location>
</feature>
<dbReference type="AlphaFoldDB" id="A0A1G2CGB2"/>
<dbReference type="PIRSF" id="PIRSF006092">
    <property type="entry name" value="GreA_GreB"/>
    <property type="match status" value="1"/>
</dbReference>
<keyword evidence="5" id="KW-0804">Transcription</keyword>
<keyword evidence="7" id="KW-0175">Coiled coil</keyword>
<dbReference type="InterPro" id="IPR001437">
    <property type="entry name" value="Tscrpt_elong_fac_GreA/B_C"/>
</dbReference>
<keyword evidence="3" id="KW-0805">Transcription regulation</keyword>
<evidence type="ECO:0000256" key="1">
    <source>
        <dbReference type="ARBA" id="ARBA00008213"/>
    </source>
</evidence>
<comment type="similarity">
    <text evidence="1">Belongs to the GreA/GreB family.</text>
</comment>
<keyword evidence="4" id="KW-0238">DNA-binding</keyword>
<evidence type="ECO:0000313" key="12">
    <source>
        <dbReference type="Proteomes" id="UP000176287"/>
    </source>
</evidence>
<dbReference type="SUPFAM" id="SSF54534">
    <property type="entry name" value="FKBP-like"/>
    <property type="match status" value="1"/>
</dbReference>
<feature type="region of interest" description="Disordered" evidence="8">
    <location>
        <begin position="1"/>
        <end position="28"/>
    </location>
</feature>
<feature type="domain" description="Transcription elongation factor GreA/GreB N-terminal" evidence="10">
    <location>
        <begin position="23"/>
        <end position="91"/>
    </location>
</feature>
<dbReference type="PANTHER" id="PTHR30437">
    <property type="entry name" value="TRANSCRIPTION ELONGATION FACTOR GREA"/>
    <property type="match status" value="1"/>
</dbReference>
<dbReference type="Gene3D" id="3.10.50.30">
    <property type="entry name" value="Transcription elongation factor, GreA/GreB, C-terminal domain"/>
    <property type="match status" value="1"/>
</dbReference>
<evidence type="ECO:0000256" key="8">
    <source>
        <dbReference type="SAM" id="MobiDB-lite"/>
    </source>
</evidence>
<dbReference type="EMBL" id="MHKZ01000034">
    <property type="protein sequence ID" value="OGY99690.1"/>
    <property type="molecule type" value="Genomic_DNA"/>
</dbReference>
<evidence type="ECO:0000256" key="7">
    <source>
        <dbReference type="SAM" id="Coils"/>
    </source>
</evidence>
<dbReference type="STRING" id="1798649.A3B13_01400"/>
<dbReference type="PANTHER" id="PTHR30437:SF4">
    <property type="entry name" value="TRANSCRIPTION ELONGATION FACTOR GREA"/>
    <property type="match status" value="1"/>
</dbReference>
<evidence type="ECO:0000256" key="4">
    <source>
        <dbReference type="ARBA" id="ARBA00023125"/>
    </source>
</evidence>
<evidence type="ECO:0000259" key="9">
    <source>
        <dbReference type="Pfam" id="PF01272"/>
    </source>
</evidence>
<name>A0A1G2CGB2_9BACT</name>
<dbReference type="Gene3D" id="1.10.287.180">
    <property type="entry name" value="Transcription elongation factor, GreA/GreB, N-terminal domain"/>
    <property type="match status" value="1"/>
</dbReference>
<dbReference type="InterPro" id="IPR036805">
    <property type="entry name" value="Tscrpt_elong_fac_GreA/B_N_sf"/>
</dbReference>
<dbReference type="SUPFAM" id="SSF46557">
    <property type="entry name" value="GreA transcript cleavage protein, N-terminal domain"/>
    <property type="match status" value="1"/>
</dbReference>
<dbReference type="GO" id="GO:0070063">
    <property type="term" value="F:RNA polymerase binding"/>
    <property type="evidence" value="ECO:0007669"/>
    <property type="project" value="InterPro"/>
</dbReference>
<dbReference type="InterPro" id="IPR036953">
    <property type="entry name" value="GreA/GreB_C_sf"/>
</dbReference>
<proteinExistence type="inferred from homology"/>
<dbReference type="FunFam" id="1.10.287.180:FF:000001">
    <property type="entry name" value="Transcription elongation factor GreA"/>
    <property type="match status" value="1"/>
</dbReference>
<dbReference type="GO" id="GO:0003677">
    <property type="term" value="F:DNA binding"/>
    <property type="evidence" value="ECO:0007669"/>
    <property type="project" value="UniProtKB-KW"/>
</dbReference>
<reference evidence="11 12" key="1">
    <citation type="journal article" date="2016" name="Nat. Commun.">
        <title>Thousands of microbial genomes shed light on interconnected biogeochemical processes in an aquifer system.</title>
        <authorList>
            <person name="Anantharaman K."/>
            <person name="Brown C.T."/>
            <person name="Hug L.A."/>
            <person name="Sharon I."/>
            <person name="Castelle C.J."/>
            <person name="Probst A.J."/>
            <person name="Thomas B.C."/>
            <person name="Singh A."/>
            <person name="Wilkins M.J."/>
            <person name="Karaoz U."/>
            <person name="Brodie E.L."/>
            <person name="Williams K.H."/>
            <person name="Hubbard S.S."/>
            <person name="Banfield J.F."/>
        </authorList>
    </citation>
    <scope>NUCLEOTIDE SEQUENCE [LARGE SCALE GENOMIC DNA]</scope>
</reference>
<evidence type="ECO:0000256" key="3">
    <source>
        <dbReference type="ARBA" id="ARBA00023015"/>
    </source>
</evidence>
<organism evidence="11 12">
    <name type="scientific">Candidatus Liptonbacteria bacterium RIFCSPLOWO2_01_FULL_45_15</name>
    <dbReference type="NCBI Taxonomy" id="1798649"/>
    <lineage>
        <taxon>Bacteria</taxon>
        <taxon>Candidatus Liptoniibacteriota</taxon>
    </lineage>
</organism>
<sequence length="189" mass="21121">MAKISRRKSEELRKQQGNAGPIHLTKDGFERMKEQLARLKKSMPELISEAQRTAAYGDRSDNAEYKEAKSSLRRAQGRIFNLEDQLKRVVVIEPDRNISGTVQLGSTVVLEAVDSETNREARDTEHSAGNGGRKQKTFQILGPHETDPPNGRISYKSPLGAALMNRAKGDTVTVQTESGDKTYRIIEIR</sequence>
<evidence type="ECO:0000313" key="11">
    <source>
        <dbReference type="EMBL" id="OGY99690.1"/>
    </source>
</evidence>
<dbReference type="GO" id="GO:0006354">
    <property type="term" value="P:DNA-templated transcription elongation"/>
    <property type="evidence" value="ECO:0007669"/>
    <property type="project" value="TreeGrafter"/>
</dbReference>
<dbReference type="InterPro" id="IPR023459">
    <property type="entry name" value="Tscrpt_elong_fac_GreA/B_fam"/>
</dbReference>
<dbReference type="InterPro" id="IPR022691">
    <property type="entry name" value="Tscrpt_elong_fac_GreA/B_N"/>
</dbReference>
<evidence type="ECO:0000256" key="2">
    <source>
        <dbReference type="ARBA" id="ARBA00013729"/>
    </source>
</evidence>
<feature type="region of interest" description="Disordered" evidence="8">
    <location>
        <begin position="115"/>
        <end position="151"/>
    </location>
</feature>
<evidence type="ECO:0000256" key="5">
    <source>
        <dbReference type="ARBA" id="ARBA00023163"/>
    </source>
</evidence>
<gene>
    <name evidence="11" type="ORF">A3B13_01400</name>
</gene>
<evidence type="ECO:0000256" key="6">
    <source>
        <dbReference type="ARBA" id="ARBA00030776"/>
    </source>
</evidence>
<dbReference type="GO" id="GO:0032784">
    <property type="term" value="P:regulation of DNA-templated transcription elongation"/>
    <property type="evidence" value="ECO:0007669"/>
    <property type="project" value="InterPro"/>
</dbReference>
<dbReference type="Proteomes" id="UP000176287">
    <property type="component" value="Unassembled WGS sequence"/>
</dbReference>
<protein>
    <recommendedName>
        <fullName evidence="2">Transcription elongation factor GreA</fullName>
    </recommendedName>
    <alternativeName>
        <fullName evidence="6">Transcript cleavage factor GreA</fullName>
    </alternativeName>
</protein>
<dbReference type="Pfam" id="PF01272">
    <property type="entry name" value="GreA_GreB"/>
    <property type="match status" value="1"/>
</dbReference>
<evidence type="ECO:0000259" key="10">
    <source>
        <dbReference type="Pfam" id="PF03449"/>
    </source>
</evidence>
<feature type="compositionally biased region" description="Basic and acidic residues" evidence="8">
    <location>
        <begin position="116"/>
        <end position="126"/>
    </location>
</feature>